<feature type="domain" description="PPM-type phosphatase" evidence="4">
    <location>
        <begin position="132"/>
        <end position="343"/>
    </location>
</feature>
<evidence type="ECO:0000256" key="3">
    <source>
        <dbReference type="SAM" id="Phobius"/>
    </source>
</evidence>
<dbReference type="Proteomes" id="UP000518206">
    <property type="component" value="Unassembled WGS sequence"/>
</dbReference>
<comment type="caution">
    <text evidence="5">The sequence shown here is derived from an EMBL/GenBank/DDBJ whole genome shotgun (WGS) entry which is preliminary data.</text>
</comment>
<dbReference type="GO" id="GO:0016791">
    <property type="term" value="F:phosphatase activity"/>
    <property type="evidence" value="ECO:0007669"/>
    <property type="project" value="TreeGrafter"/>
</dbReference>
<evidence type="ECO:0000313" key="5">
    <source>
        <dbReference type="EMBL" id="MBB2924601.1"/>
    </source>
</evidence>
<name>A0A7W4UI52_9CELL</name>
<dbReference type="InterPro" id="IPR052016">
    <property type="entry name" value="Bact_Sigma-Reg"/>
</dbReference>
<feature type="transmembrane region" description="Helical" evidence="3">
    <location>
        <begin position="84"/>
        <end position="101"/>
    </location>
</feature>
<feature type="transmembrane region" description="Helical" evidence="3">
    <location>
        <begin position="46"/>
        <end position="72"/>
    </location>
</feature>
<feature type="region of interest" description="Disordered" evidence="2">
    <location>
        <begin position="347"/>
        <end position="368"/>
    </location>
</feature>
<sequence>MSGSRGGRLLRSFGMPCLLVATILVADTLEGPKTAFVGVLAVTPMLAAVFGGPATVVAVGAVALTSAWLFGLGADDGQVTAQHVRLAVIAVMTLLAALAAAERVRRETALDRLTLVTAAVSEAVIRPLPDRLRGVGIAARYTGVEAQAHVGGDVYEVLSTAYGVRAVLGDVRGKGLSAVRLANYVLGAFREAARREESLVDVVRAMEALVRAEGGDEDFVTAVVVEVGHDGVVTAICCGHPVPVLLTADGPRPADVVPDLPLGLGSGAVGAVRLADGPVGVLMFSDGLTEARDRAGRFLDVDEVLRRHAGAAGADLVEALQRAVTAHTDGELRDDVTLLWLGVPAGPLTGEAPQSPAEPVAHTPSPRP</sequence>
<dbReference type="SMART" id="SM00331">
    <property type="entry name" value="PP2C_SIG"/>
    <property type="match status" value="1"/>
</dbReference>
<feature type="transmembrane region" description="Helical" evidence="3">
    <location>
        <begin position="9"/>
        <end position="26"/>
    </location>
</feature>
<accession>A0A7W4UI52</accession>
<proteinExistence type="predicted"/>
<dbReference type="InterPro" id="IPR036457">
    <property type="entry name" value="PPM-type-like_dom_sf"/>
</dbReference>
<evidence type="ECO:0000313" key="6">
    <source>
        <dbReference type="Proteomes" id="UP000518206"/>
    </source>
</evidence>
<evidence type="ECO:0000256" key="1">
    <source>
        <dbReference type="ARBA" id="ARBA00022801"/>
    </source>
</evidence>
<keyword evidence="3" id="KW-1133">Transmembrane helix</keyword>
<keyword evidence="3" id="KW-0812">Transmembrane</keyword>
<reference evidence="5 6" key="2">
    <citation type="submission" date="2020-08" db="EMBL/GenBank/DDBJ databases">
        <authorList>
            <person name="Partida-Martinez L."/>
            <person name="Huntemann M."/>
            <person name="Clum A."/>
            <person name="Wang J."/>
            <person name="Palaniappan K."/>
            <person name="Ritter S."/>
            <person name="Chen I.-M."/>
            <person name="Stamatis D."/>
            <person name="Reddy T."/>
            <person name="O'Malley R."/>
            <person name="Daum C."/>
            <person name="Shapiro N."/>
            <person name="Ivanova N."/>
            <person name="Kyrpides N."/>
            <person name="Woyke T."/>
        </authorList>
    </citation>
    <scope>NUCLEOTIDE SEQUENCE [LARGE SCALE GENOMIC DNA]</scope>
    <source>
        <strain evidence="5 6">RAS26</strain>
    </source>
</reference>
<keyword evidence="1" id="KW-0378">Hydrolase</keyword>
<dbReference type="EMBL" id="JACHVX010000005">
    <property type="protein sequence ID" value="MBB2924601.1"/>
    <property type="molecule type" value="Genomic_DNA"/>
</dbReference>
<dbReference type="Gene3D" id="3.60.40.10">
    <property type="entry name" value="PPM-type phosphatase domain"/>
    <property type="match status" value="1"/>
</dbReference>
<reference evidence="5 6" key="1">
    <citation type="submission" date="2020-08" db="EMBL/GenBank/DDBJ databases">
        <title>The Agave Microbiome: Exploring the role of microbial communities in plant adaptations to desert environments.</title>
        <authorList>
            <person name="Partida-Martinez L.P."/>
        </authorList>
    </citation>
    <scope>NUCLEOTIDE SEQUENCE [LARGE SCALE GENOMIC DNA]</scope>
    <source>
        <strain evidence="5 6">RAS26</strain>
    </source>
</reference>
<dbReference type="PANTHER" id="PTHR43156">
    <property type="entry name" value="STAGE II SPORULATION PROTEIN E-RELATED"/>
    <property type="match status" value="1"/>
</dbReference>
<gene>
    <name evidence="5" type="ORF">FHR80_003534</name>
</gene>
<dbReference type="Pfam" id="PF07228">
    <property type="entry name" value="SpoIIE"/>
    <property type="match status" value="1"/>
</dbReference>
<dbReference type="AlphaFoldDB" id="A0A7W4UI52"/>
<evidence type="ECO:0000259" key="4">
    <source>
        <dbReference type="SMART" id="SM00331"/>
    </source>
</evidence>
<evidence type="ECO:0000256" key="2">
    <source>
        <dbReference type="SAM" id="MobiDB-lite"/>
    </source>
</evidence>
<protein>
    <submittedName>
        <fullName evidence="5">Serine phosphatase RsbU (Regulator of sigma subunit)</fullName>
    </submittedName>
</protein>
<dbReference type="RefSeq" id="WP_183297365.1">
    <property type="nucleotide sequence ID" value="NZ_JACHVX010000005.1"/>
</dbReference>
<organism evidence="5 6">
    <name type="scientific">Cellulomonas cellasea</name>
    <dbReference type="NCBI Taxonomy" id="43670"/>
    <lineage>
        <taxon>Bacteria</taxon>
        <taxon>Bacillati</taxon>
        <taxon>Actinomycetota</taxon>
        <taxon>Actinomycetes</taxon>
        <taxon>Micrococcales</taxon>
        <taxon>Cellulomonadaceae</taxon>
        <taxon>Cellulomonas</taxon>
    </lineage>
</organism>
<dbReference type="PANTHER" id="PTHR43156:SF2">
    <property type="entry name" value="STAGE II SPORULATION PROTEIN E"/>
    <property type="match status" value="1"/>
</dbReference>
<dbReference type="InterPro" id="IPR001932">
    <property type="entry name" value="PPM-type_phosphatase-like_dom"/>
</dbReference>
<keyword evidence="3" id="KW-0472">Membrane</keyword>